<protein>
    <submittedName>
        <fullName evidence="2">Uncharacterized protein</fullName>
    </submittedName>
</protein>
<organism evidence="1 2">
    <name type="scientific">Parascaris equorum</name>
    <name type="common">Equine roundworm</name>
    <dbReference type="NCBI Taxonomy" id="6256"/>
    <lineage>
        <taxon>Eukaryota</taxon>
        <taxon>Metazoa</taxon>
        <taxon>Ecdysozoa</taxon>
        <taxon>Nematoda</taxon>
        <taxon>Chromadorea</taxon>
        <taxon>Rhabditida</taxon>
        <taxon>Spirurina</taxon>
        <taxon>Ascaridomorpha</taxon>
        <taxon>Ascaridoidea</taxon>
        <taxon>Ascarididae</taxon>
        <taxon>Parascaris</taxon>
    </lineage>
</organism>
<name>A0A914RQI3_PAREQ</name>
<reference evidence="2" key="1">
    <citation type="submission" date="2022-11" db="UniProtKB">
        <authorList>
            <consortium name="WormBaseParasite"/>
        </authorList>
    </citation>
    <scope>IDENTIFICATION</scope>
</reference>
<proteinExistence type="predicted"/>
<sequence length="276" mass="30595">MVERPANVLAPHILWLLYFGDWSRLRYARAEMARMNVINGEMTVVRGALFEDADAALEDAPRVGDLTLIVRIRGNAIRHAESGARERLQRATEMLDRNERAMNILDCFLAMNNQAEAMEVDDSQRTVPQTQSTATSEIVEAAEHGERSHEALQQSTELGNADGKQRYALVVYQEHVRRVLHRLAHVYHSISDISIDFGSGVPSSSSLRPQCAHYDHSAATEVMLSITFLSPHGGHPGPVASSRHEVINVTRSTSTPAQSAHAVCKTSFITLKLHAR</sequence>
<dbReference type="WBParaSite" id="PEQ_0000418901-mRNA-1">
    <property type="protein sequence ID" value="PEQ_0000418901-mRNA-1"/>
    <property type="gene ID" value="PEQ_0000418901"/>
</dbReference>
<dbReference type="AlphaFoldDB" id="A0A914RQI3"/>
<evidence type="ECO:0000313" key="2">
    <source>
        <dbReference type="WBParaSite" id="PEQ_0000418901-mRNA-1"/>
    </source>
</evidence>
<accession>A0A914RQI3</accession>
<keyword evidence="1" id="KW-1185">Reference proteome</keyword>
<evidence type="ECO:0000313" key="1">
    <source>
        <dbReference type="Proteomes" id="UP000887564"/>
    </source>
</evidence>
<dbReference type="Proteomes" id="UP000887564">
    <property type="component" value="Unplaced"/>
</dbReference>